<feature type="coiled-coil region" evidence="1">
    <location>
        <begin position="79"/>
        <end position="148"/>
    </location>
</feature>
<dbReference type="EMBL" id="CM001402">
    <property type="protein sequence ID" value="EHO41107.1"/>
    <property type="molecule type" value="Genomic_DNA"/>
</dbReference>
<evidence type="ECO:0000259" key="2">
    <source>
        <dbReference type="Pfam" id="PF07022"/>
    </source>
</evidence>
<dbReference type="Gene3D" id="1.10.260.40">
    <property type="entry name" value="lambda repressor-like DNA-binding domains"/>
    <property type="match status" value="1"/>
</dbReference>
<dbReference type="InParanoid" id="H1XPY1"/>
<dbReference type="Gene3D" id="1.20.5.1700">
    <property type="match status" value="1"/>
</dbReference>
<dbReference type="AlphaFoldDB" id="H1XPY1"/>
<name>H1XPY1_CALAY</name>
<dbReference type="OrthoDB" id="796548at2"/>
<dbReference type="InterPro" id="IPR010744">
    <property type="entry name" value="Phage_CI_N"/>
</dbReference>
<proteinExistence type="predicted"/>
<dbReference type="eggNOG" id="COG2932">
    <property type="taxonomic scope" value="Bacteria"/>
</dbReference>
<keyword evidence="4" id="KW-1185">Reference proteome</keyword>
<dbReference type="HOGENOM" id="CLU_1674656_0_0_0"/>
<dbReference type="STRING" id="880073.Cabys_3618"/>
<dbReference type="InterPro" id="IPR010982">
    <property type="entry name" value="Lambda_DNA-bd_dom_sf"/>
</dbReference>
<evidence type="ECO:0000313" key="3">
    <source>
        <dbReference type="EMBL" id="EHO41107.1"/>
    </source>
</evidence>
<dbReference type="PaxDb" id="880073-Calab_1486"/>
<gene>
    <name evidence="3" type="ORF">Calab_1486</name>
</gene>
<protein>
    <submittedName>
        <fullName evidence="3">CI repressor</fullName>
    </submittedName>
</protein>
<dbReference type="GO" id="GO:0003677">
    <property type="term" value="F:DNA binding"/>
    <property type="evidence" value="ECO:0007669"/>
    <property type="project" value="InterPro"/>
</dbReference>
<dbReference type="GO" id="GO:0045892">
    <property type="term" value="P:negative regulation of DNA-templated transcription"/>
    <property type="evidence" value="ECO:0007669"/>
    <property type="project" value="InterPro"/>
</dbReference>
<dbReference type="FunCoup" id="H1XPY1">
    <property type="interactions" value="3"/>
</dbReference>
<keyword evidence="1" id="KW-0175">Coiled coil</keyword>
<dbReference type="Proteomes" id="UP000004671">
    <property type="component" value="Chromosome"/>
</dbReference>
<accession>H1XPY1</accession>
<reference evidence="3 4" key="1">
    <citation type="submission" date="2011-09" db="EMBL/GenBank/DDBJ databases">
        <title>The permanent draft genome of Caldithrix abyssi DSM 13497.</title>
        <authorList>
            <consortium name="US DOE Joint Genome Institute (JGI-PGF)"/>
            <person name="Lucas S."/>
            <person name="Han J."/>
            <person name="Lapidus A."/>
            <person name="Bruce D."/>
            <person name="Goodwin L."/>
            <person name="Pitluck S."/>
            <person name="Peters L."/>
            <person name="Kyrpides N."/>
            <person name="Mavromatis K."/>
            <person name="Ivanova N."/>
            <person name="Mikhailova N."/>
            <person name="Chertkov O."/>
            <person name="Detter J.C."/>
            <person name="Tapia R."/>
            <person name="Han C."/>
            <person name="Land M."/>
            <person name="Hauser L."/>
            <person name="Markowitz V."/>
            <person name="Cheng J.-F."/>
            <person name="Hugenholtz P."/>
            <person name="Woyke T."/>
            <person name="Wu D."/>
            <person name="Spring S."/>
            <person name="Brambilla E."/>
            <person name="Klenk H.-P."/>
            <person name="Eisen J.A."/>
        </authorList>
    </citation>
    <scope>NUCLEOTIDE SEQUENCE [LARGE SCALE GENOMIC DNA]</scope>
    <source>
        <strain evidence="3 4">DSM 13497</strain>
    </source>
</reference>
<dbReference type="RefSeq" id="WP_006928205.1">
    <property type="nucleotide sequence ID" value="NZ_CM001402.1"/>
</dbReference>
<evidence type="ECO:0000313" key="4">
    <source>
        <dbReference type="Proteomes" id="UP000004671"/>
    </source>
</evidence>
<organism evidence="3 4">
    <name type="scientific">Caldithrix abyssi DSM 13497</name>
    <dbReference type="NCBI Taxonomy" id="880073"/>
    <lineage>
        <taxon>Bacteria</taxon>
        <taxon>Pseudomonadati</taxon>
        <taxon>Calditrichota</taxon>
        <taxon>Calditrichia</taxon>
        <taxon>Calditrichales</taxon>
        <taxon>Calditrichaceae</taxon>
        <taxon>Caldithrix</taxon>
    </lineage>
</organism>
<sequence length="155" mass="17789">MQTKNVSEILERLKIAYNIKNDSRLADFLGVTRSTISTWKSRNSIDYDLVFAKCKNLNINWLLTGQGSMFLEPSPAGAVNDHTQEYQAKEQEIARLKKEIANLKEELKKIDKEDAADTLRLQALKNRIKELETENISLSNQIKLLKEIIIELKKA</sequence>
<feature type="domain" description="Bacteriophage CI repressor N-terminal" evidence="2">
    <location>
        <begin position="9"/>
        <end position="70"/>
    </location>
</feature>
<evidence type="ECO:0000256" key="1">
    <source>
        <dbReference type="SAM" id="Coils"/>
    </source>
</evidence>
<dbReference type="Pfam" id="PF07022">
    <property type="entry name" value="Phage_CI_repr"/>
    <property type="match status" value="1"/>
</dbReference>